<feature type="transmembrane region" description="Helical" evidence="6">
    <location>
        <begin position="122"/>
        <end position="143"/>
    </location>
</feature>
<feature type="transmembrane region" description="Helical" evidence="6">
    <location>
        <begin position="275"/>
        <end position="293"/>
    </location>
</feature>
<feature type="transmembrane region" description="Helical" evidence="6">
    <location>
        <begin position="183"/>
        <end position="207"/>
    </location>
</feature>
<evidence type="ECO:0000256" key="2">
    <source>
        <dbReference type="ARBA" id="ARBA00022475"/>
    </source>
</evidence>
<comment type="subcellular location">
    <subcellularLocation>
        <location evidence="1">Cell membrane</location>
        <topology evidence="1">Multi-pass membrane protein</topology>
    </subcellularLocation>
</comment>
<gene>
    <name evidence="8" type="ORF">A3F35_00185</name>
</gene>
<evidence type="ECO:0000313" key="8">
    <source>
        <dbReference type="EMBL" id="OGY29731.1"/>
    </source>
</evidence>
<sequence>MSRTSAGILAVAAAQIIWGFTTPALKIALGEIPPFSALFIRFGIASLIALPLFFSRPYQRLSRKDLWQLAIITTFGLSLHMAFFAFGLSLSKVVVAALIIAIAPAVDSVAATVFLKEKSDFIHRLGMLVGFFGSLLLILHPILIGKDSLSMDILGTTFLLIAVVLNTVFVVGSKELFAKYTPLTVSSFSFLLATATFLPFALFETLIQPTWLTLVSSNALLAIVFCGVFASFAGYLLFEWGLSRSKVEIIAPLNYLTPIIAFLVGIFLLEEKVDPLILISGLVIILGVWLATFQKPHHHLSKRHRG</sequence>
<keyword evidence="3 6" id="KW-0812">Transmembrane</keyword>
<evidence type="ECO:0000256" key="6">
    <source>
        <dbReference type="SAM" id="Phobius"/>
    </source>
</evidence>
<dbReference type="InterPro" id="IPR037185">
    <property type="entry name" value="EmrE-like"/>
</dbReference>
<dbReference type="SUPFAM" id="SSF103481">
    <property type="entry name" value="Multidrug resistance efflux transporter EmrE"/>
    <property type="match status" value="2"/>
</dbReference>
<dbReference type="AlphaFoldDB" id="A0A1G1WQ45"/>
<feature type="transmembrane region" description="Helical" evidence="6">
    <location>
        <begin position="219"/>
        <end position="238"/>
    </location>
</feature>
<keyword evidence="4 6" id="KW-1133">Transmembrane helix</keyword>
<keyword evidence="2" id="KW-1003">Cell membrane</keyword>
<dbReference type="EMBL" id="MHCZ01000021">
    <property type="protein sequence ID" value="OGY29731.1"/>
    <property type="molecule type" value="Genomic_DNA"/>
</dbReference>
<dbReference type="Pfam" id="PF00892">
    <property type="entry name" value="EamA"/>
    <property type="match status" value="2"/>
</dbReference>
<reference evidence="8 9" key="1">
    <citation type="journal article" date="2016" name="Nat. Commun.">
        <title>Thousands of microbial genomes shed light on interconnected biogeochemical processes in an aquifer system.</title>
        <authorList>
            <person name="Anantharaman K."/>
            <person name="Brown C.T."/>
            <person name="Hug L.A."/>
            <person name="Sharon I."/>
            <person name="Castelle C.J."/>
            <person name="Probst A.J."/>
            <person name="Thomas B.C."/>
            <person name="Singh A."/>
            <person name="Wilkins M.J."/>
            <person name="Karaoz U."/>
            <person name="Brodie E.L."/>
            <person name="Williams K.H."/>
            <person name="Hubbard S.S."/>
            <person name="Banfield J.F."/>
        </authorList>
    </citation>
    <scope>NUCLEOTIDE SEQUENCE [LARGE SCALE GENOMIC DNA]</scope>
</reference>
<dbReference type="InterPro" id="IPR050638">
    <property type="entry name" value="AA-Vitamin_Transporters"/>
</dbReference>
<evidence type="ECO:0000256" key="1">
    <source>
        <dbReference type="ARBA" id="ARBA00004651"/>
    </source>
</evidence>
<comment type="caution">
    <text evidence="8">The sequence shown here is derived from an EMBL/GenBank/DDBJ whole genome shotgun (WGS) entry which is preliminary data.</text>
</comment>
<dbReference type="STRING" id="1802603.A3F35_00185"/>
<evidence type="ECO:0000256" key="5">
    <source>
        <dbReference type="ARBA" id="ARBA00023136"/>
    </source>
</evidence>
<feature type="transmembrane region" description="Helical" evidence="6">
    <location>
        <begin position="149"/>
        <end position="171"/>
    </location>
</feature>
<accession>A0A1G1WQ45</accession>
<dbReference type="Proteomes" id="UP000178068">
    <property type="component" value="Unassembled WGS sequence"/>
</dbReference>
<dbReference type="PANTHER" id="PTHR32322">
    <property type="entry name" value="INNER MEMBRANE TRANSPORTER"/>
    <property type="match status" value="1"/>
</dbReference>
<feature type="transmembrane region" description="Helical" evidence="6">
    <location>
        <begin position="35"/>
        <end position="54"/>
    </location>
</feature>
<dbReference type="InterPro" id="IPR000620">
    <property type="entry name" value="EamA_dom"/>
</dbReference>
<organism evidence="8 9">
    <name type="scientific">Candidatus Woykebacteria bacterium RIFCSPHIGHO2_12_FULL_45_10</name>
    <dbReference type="NCBI Taxonomy" id="1802603"/>
    <lineage>
        <taxon>Bacteria</taxon>
        <taxon>Candidatus Woykeibacteriota</taxon>
    </lineage>
</organism>
<evidence type="ECO:0000256" key="4">
    <source>
        <dbReference type="ARBA" id="ARBA00022989"/>
    </source>
</evidence>
<feature type="domain" description="EamA" evidence="7">
    <location>
        <begin position="155"/>
        <end position="292"/>
    </location>
</feature>
<protein>
    <recommendedName>
        <fullName evidence="7">EamA domain-containing protein</fullName>
    </recommendedName>
</protein>
<feature type="domain" description="EamA" evidence="7">
    <location>
        <begin position="6"/>
        <end position="138"/>
    </location>
</feature>
<feature type="transmembrane region" description="Helical" evidence="6">
    <location>
        <begin position="93"/>
        <end position="115"/>
    </location>
</feature>
<dbReference type="PANTHER" id="PTHR32322:SF18">
    <property type="entry name" value="S-ADENOSYLMETHIONINE_S-ADENOSYLHOMOCYSTEINE TRANSPORTER"/>
    <property type="match status" value="1"/>
</dbReference>
<evidence type="ECO:0000256" key="3">
    <source>
        <dbReference type="ARBA" id="ARBA00022692"/>
    </source>
</evidence>
<proteinExistence type="predicted"/>
<evidence type="ECO:0000313" key="9">
    <source>
        <dbReference type="Proteomes" id="UP000178068"/>
    </source>
</evidence>
<name>A0A1G1WQ45_9BACT</name>
<evidence type="ECO:0000259" key="7">
    <source>
        <dbReference type="Pfam" id="PF00892"/>
    </source>
</evidence>
<feature type="transmembrane region" description="Helical" evidence="6">
    <location>
        <begin position="250"/>
        <end position="269"/>
    </location>
</feature>
<feature type="transmembrane region" description="Helical" evidence="6">
    <location>
        <begin position="66"/>
        <end position="87"/>
    </location>
</feature>
<keyword evidence="5 6" id="KW-0472">Membrane</keyword>
<dbReference type="GO" id="GO:0005886">
    <property type="term" value="C:plasma membrane"/>
    <property type="evidence" value="ECO:0007669"/>
    <property type="project" value="UniProtKB-SubCell"/>
</dbReference>